<gene>
    <name evidence="1" type="ORF">ASPSYDRAFT_96010</name>
</gene>
<dbReference type="RefSeq" id="XP_040695764.1">
    <property type="nucleotide sequence ID" value="XM_040853198.1"/>
</dbReference>
<proteinExistence type="predicted"/>
<dbReference type="GeneID" id="63769271"/>
<dbReference type="VEuPathDB" id="FungiDB:ASPSYDRAFT_96010"/>
<dbReference type="EMBL" id="KV878608">
    <property type="protein sequence ID" value="OJJ51958.1"/>
    <property type="molecule type" value="Genomic_DNA"/>
</dbReference>
<dbReference type="AlphaFoldDB" id="A0A1L9SXM1"/>
<organism evidence="1 2">
    <name type="scientific">Aspergillus sydowii CBS 593.65</name>
    <dbReference type="NCBI Taxonomy" id="1036612"/>
    <lineage>
        <taxon>Eukaryota</taxon>
        <taxon>Fungi</taxon>
        <taxon>Dikarya</taxon>
        <taxon>Ascomycota</taxon>
        <taxon>Pezizomycotina</taxon>
        <taxon>Eurotiomycetes</taxon>
        <taxon>Eurotiomycetidae</taxon>
        <taxon>Eurotiales</taxon>
        <taxon>Aspergillaceae</taxon>
        <taxon>Aspergillus</taxon>
        <taxon>Aspergillus subgen. Nidulantes</taxon>
    </lineage>
</organism>
<evidence type="ECO:0000313" key="2">
    <source>
        <dbReference type="Proteomes" id="UP000184356"/>
    </source>
</evidence>
<name>A0A1L9SXM1_9EURO</name>
<reference evidence="2" key="1">
    <citation type="journal article" date="2017" name="Genome Biol.">
        <title>Comparative genomics reveals high biological diversity and specific adaptations in the industrially and medically important fungal genus Aspergillus.</title>
        <authorList>
            <person name="de Vries R.P."/>
            <person name="Riley R."/>
            <person name="Wiebenga A."/>
            <person name="Aguilar-Osorio G."/>
            <person name="Amillis S."/>
            <person name="Uchima C.A."/>
            <person name="Anderluh G."/>
            <person name="Asadollahi M."/>
            <person name="Askin M."/>
            <person name="Barry K."/>
            <person name="Battaglia E."/>
            <person name="Bayram O."/>
            <person name="Benocci T."/>
            <person name="Braus-Stromeyer S.A."/>
            <person name="Caldana C."/>
            <person name="Canovas D."/>
            <person name="Cerqueira G.C."/>
            <person name="Chen F."/>
            <person name="Chen W."/>
            <person name="Choi C."/>
            <person name="Clum A."/>
            <person name="Dos Santos R.A."/>
            <person name="Damasio A.R."/>
            <person name="Diallinas G."/>
            <person name="Emri T."/>
            <person name="Fekete E."/>
            <person name="Flipphi M."/>
            <person name="Freyberg S."/>
            <person name="Gallo A."/>
            <person name="Gournas C."/>
            <person name="Habgood R."/>
            <person name="Hainaut M."/>
            <person name="Harispe M.L."/>
            <person name="Henrissat B."/>
            <person name="Hilden K.S."/>
            <person name="Hope R."/>
            <person name="Hossain A."/>
            <person name="Karabika E."/>
            <person name="Karaffa L."/>
            <person name="Karanyi Z."/>
            <person name="Krasevec N."/>
            <person name="Kuo A."/>
            <person name="Kusch H."/>
            <person name="LaButti K."/>
            <person name="Lagendijk E.L."/>
            <person name="Lapidus A."/>
            <person name="Levasseur A."/>
            <person name="Lindquist E."/>
            <person name="Lipzen A."/>
            <person name="Logrieco A.F."/>
            <person name="MacCabe A."/>
            <person name="Maekelae M.R."/>
            <person name="Malavazi I."/>
            <person name="Melin P."/>
            <person name="Meyer V."/>
            <person name="Mielnichuk N."/>
            <person name="Miskei M."/>
            <person name="Molnar A.P."/>
            <person name="Mule G."/>
            <person name="Ngan C.Y."/>
            <person name="Orejas M."/>
            <person name="Orosz E."/>
            <person name="Ouedraogo J.P."/>
            <person name="Overkamp K.M."/>
            <person name="Park H.-S."/>
            <person name="Perrone G."/>
            <person name="Piumi F."/>
            <person name="Punt P.J."/>
            <person name="Ram A.F."/>
            <person name="Ramon A."/>
            <person name="Rauscher S."/>
            <person name="Record E."/>
            <person name="Riano-Pachon D.M."/>
            <person name="Robert V."/>
            <person name="Roehrig J."/>
            <person name="Ruller R."/>
            <person name="Salamov A."/>
            <person name="Salih N.S."/>
            <person name="Samson R.A."/>
            <person name="Sandor E."/>
            <person name="Sanguinetti M."/>
            <person name="Schuetze T."/>
            <person name="Sepcic K."/>
            <person name="Shelest E."/>
            <person name="Sherlock G."/>
            <person name="Sophianopoulou V."/>
            <person name="Squina F.M."/>
            <person name="Sun H."/>
            <person name="Susca A."/>
            <person name="Todd R.B."/>
            <person name="Tsang A."/>
            <person name="Unkles S.E."/>
            <person name="van de Wiele N."/>
            <person name="van Rossen-Uffink D."/>
            <person name="Oliveira J.V."/>
            <person name="Vesth T.C."/>
            <person name="Visser J."/>
            <person name="Yu J.-H."/>
            <person name="Zhou M."/>
            <person name="Andersen M.R."/>
            <person name="Archer D.B."/>
            <person name="Baker S.E."/>
            <person name="Benoit I."/>
            <person name="Brakhage A.A."/>
            <person name="Braus G.H."/>
            <person name="Fischer R."/>
            <person name="Frisvad J.C."/>
            <person name="Goldman G.H."/>
            <person name="Houbraken J."/>
            <person name="Oakley B."/>
            <person name="Pocsi I."/>
            <person name="Scazzocchio C."/>
            <person name="Seiboth B."/>
            <person name="vanKuyk P.A."/>
            <person name="Wortman J."/>
            <person name="Dyer P.S."/>
            <person name="Grigoriev I.V."/>
        </authorList>
    </citation>
    <scope>NUCLEOTIDE SEQUENCE [LARGE SCALE GENOMIC DNA]</scope>
    <source>
        <strain evidence="2">CBS 593.65</strain>
    </source>
</reference>
<dbReference type="Proteomes" id="UP000184356">
    <property type="component" value="Unassembled WGS sequence"/>
</dbReference>
<evidence type="ECO:0000313" key="1">
    <source>
        <dbReference type="EMBL" id="OJJ51958.1"/>
    </source>
</evidence>
<protein>
    <submittedName>
        <fullName evidence="1">Uncharacterized protein</fullName>
    </submittedName>
</protein>
<keyword evidence="2" id="KW-1185">Reference proteome</keyword>
<sequence length="126" mass="14155">MSDTTKDLYLRHSISGTIRLVRHRSPDIPTALAVIDVDKETIEEIVKAAEFVLFVSGNLEPNYSAYSVMNKSCVFFHSWDRLDGPTGMSDWKAGDEVEVETDVTVAHELLNGSALTKDFWEVRPSH</sequence>
<accession>A0A1L9SXM1</accession>